<sequence>KNFLFASDEVLKSNKNNVYVRSKIIQSKLFFKDIGNQSLVCKIINIAPEKYVPLVYDVLLAIFCFSDDKIRQYHFHELLDYYYKMLEENLHNIDLSITTILPREKYDIQIKTFIPYIKLDKLYCYFRAFSQKVKAVNGAELKMNIQNFLSTNKRYENLIFPMILEVYECILYPNLSREDCYKIIRNKIGACEYEFLIWKLTPVDQRSGFLGDYFNLKINIKQDNENKTLHLFAKYLPTTNDVSIEMATASFNKERFFYGTFMSELKSLGLDDIIDFPPKCYFSRSNDVLIFEDISLLNYSSFKPHEALPYETLQVVIKQLAKFHACSFLYEEIITERTGQLVRIDDKYKKYVKEIFIQNEVESANQKIISCAIHAVLNYVLDEFPDIPKKITMDAFKSTVTEAFNLLYEKLYTYEEFLESCNYMKSAGICIASLYMQLTLYPFEKLQEFICDNKKLTHLFTVDRKEILDEMHRSEMYRQRFKEIVEDLYDVCVNDRM</sequence>
<proteinExistence type="predicted"/>
<protein>
    <submittedName>
        <fullName evidence="1">Uncharacterized protein</fullName>
    </submittedName>
</protein>
<dbReference type="AlphaFoldDB" id="A0AAV8ZT03"/>
<dbReference type="PANTHER" id="PTHR11012:SF48">
    <property type="entry name" value="CHK KINASE-LIKE DOMAIN-CONTAINING PROTEIN-RELATED"/>
    <property type="match status" value="1"/>
</dbReference>
<keyword evidence="2" id="KW-1185">Reference proteome</keyword>
<dbReference type="Pfam" id="PF02958">
    <property type="entry name" value="EcKL"/>
    <property type="match status" value="1"/>
</dbReference>
<dbReference type="Proteomes" id="UP001162156">
    <property type="component" value="Unassembled WGS sequence"/>
</dbReference>
<accession>A0AAV8ZT03</accession>
<comment type="caution">
    <text evidence="1">The sequence shown here is derived from an EMBL/GenBank/DDBJ whole genome shotgun (WGS) entry which is preliminary data.</text>
</comment>
<name>A0AAV8ZT03_9CUCU</name>
<dbReference type="PANTHER" id="PTHR11012">
    <property type="entry name" value="PROTEIN KINASE-LIKE DOMAIN-CONTAINING"/>
    <property type="match status" value="1"/>
</dbReference>
<evidence type="ECO:0000313" key="1">
    <source>
        <dbReference type="EMBL" id="KAJ8970864.1"/>
    </source>
</evidence>
<dbReference type="EMBL" id="JANEYF010000291">
    <property type="protein sequence ID" value="KAJ8970864.1"/>
    <property type="molecule type" value="Genomic_DNA"/>
</dbReference>
<evidence type="ECO:0000313" key="2">
    <source>
        <dbReference type="Proteomes" id="UP001162156"/>
    </source>
</evidence>
<organism evidence="1 2">
    <name type="scientific">Rhamnusium bicolor</name>
    <dbReference type="NCBI Taxonomy" id="1586634"/>
    <lineage>
        <taxon>Eukaryota</taxon>
        <taxon>Metazoa</taxon>
        <taxon>Ecdysozoa</taxon>
        <taxon>Arthropoda</taxon>
        <taxon>Hexapoda</taxon>
        <taxon>Insecta</taxon>
        <taxon>Pterygota</taxon>
        <taxon>Neoptera</taxon>
        <taxon>Endopterygota</taxon>
        <taxon>Coleoptera</taxon>
        <taxon>Polyphaga</taxon>
        <taxon>Cucujiformia</taxon>
        <taxon>Chrysomeloidea</taxon>
        <taxon>Cerambycidae</taxon>
        <taxon>Lepturinae</taxon>
        <taxon>Rhagiini</taxon>
        <taxon>Rhamnusium</taxon>
    </lineage>
</organism>
<gene>
    <name evidence="1" type="ORF">NQ314_000988</name>
</gene>
<dbReference type="InterPro" id="IPR004119">
    <property type="entry name" value="EcKL"/>
</dbReference>
<reference evidence="1" key="1">
    <citation type="journal article" date="2023" name="Insect Mol. Biol.">
        <title>Genome sequencing provides insights into the evolution of gene families encoding plant cell wall-degrading enzymes in longhorned beetles.</title>
        <authorList>
            <person name="Shin N.R."/>
            <person name="Okamura Y."/>
            <person name="Kirsch R."/>
            <person name="Pauchet Y."/>
        </authorList>
    </citation>
    <scope>NUCLEOTIDE SEQUENCE</scope>
    <source>
        <strain evidence="1">RBIC_L_NR</strain>
    </source>
</reference>
<feature type="non-terminal residue" evidence="1">
    <location>
        <position position="1"/>
    </location>
</feature>